<evidence type="ECO:0000313" key="1">
    <source>
        <dbReference type="EMBL" id="CEG38961.1"/>
    </source>
</evidence>
<dbReference type="RefSeq" id="XP_024575330.1">
    <property type="nucleotide sequence ID" value="XM_024724454.1"/>
</dbReference>
<organism evidence="1 2">
    <name type="scientific">Plasmopara halstedii</name>
    <name type="common">Downy mildew of sunflower</name>
    <dbReference type="NCBI Taxonomy" id="4781"/>
    <lineage>
        <taxon>Eukaryota</taxon>
        <taxon>Sar</taxon>
        <taxon>Stramenopiles</taxon>
        <taxon>Oomycota</taxon>
        <taxon>Peronosporomycetes</taxon>
        <taxon>Peronosporales</taxon>
        <taxon>Peronosporaceae</taxon>
        <taxon>Plasmopara</taxon>
    </lineage>
</organism>
<accession>A0A0P1AD76</accession>
<dbReference type="Proteomes" id="UP000054928">
    <property type="component" value="Unassembled WGS sequence"/>
</dbReference>
<reference evidence="2" key="1">
    <citation type="submission" date="2014-09" db="EMBL/GenBank/DDBJ databases">
        <authorList>
            <person name="Sharma Rahul"/>
            <person name="Thines Marco"/>
        </authorList>
    </citation>
    <scope>NUCLEOTIDE SEQUENCE [LARGE SCALE GENOMIC DNA]</scope>
</reference>
<dbReference type="AlphaFoldDB" id="A0A0P1AD76"/>
<name>A0A0P1AD76_PLAHL</name>
<protein>
    <submittedName>
        <fullName evidence="1">Uncharacterized protein</fullName>
    </submittedName>
</protein>
<evidence type="ECO:0000313" key="2">
    <source>
        <dbReference type="Proteomes" id="UP000054928"/>
    </source>
</evidence>
<keyword evidence="2" id="KW-1185">Reference proteome</keyword>
<dbReference type="EMBL" id="CCYD01000322">
    <property type="protein sequence ID" value="CEG38961.1"/>
    <property type="molecule type" value="Genomic_DNA"/>
</dbReference>
<sequence length="61" mass="6072">MSVLPASIVVFRRGMGAIGGSTGVDCSTEVSESLHASEGLWLSTDGGGMIVGEDEGNDDGG</sequence>
<proteinExistence type="predicted"/>
<dbReference type="GeneID" id="36404059"/>